<feature type="domain" description="ABC transporter" evidence="8">
    <location>
        <begin position="1361"/>
        <end position="1591"/>
    </location>
</feature>
<dbReference type="Pfam" id="PF23321">
    <property type="entry name" value="R1_ABCA1"/>
    <property type="match status" value="1"/>
</dbReference>
<keyword evidence="6 7" id="KW-0472">Membrane</keyword>
<dbReference type="GO" id="GO:0005524">
    <property type="term" value="F:ATP binding"/>
    <property type="evidence" value="ECO:0007669"/>
    <property type="project" value="UniProtKB-KW"/>
</dbReference>
<evidence type="ECO:0000256" key="2">
    <source>
        <dbReference type="ARBA" id="ARBA00022692"/>
    </source>
</evidence>
<feature type="transmembrane region" description="Helical" evidence="7">
    <location>
        <begin position="1080"/>
        <end position="1104"/>
    </location>
</feature>
<dbReference type="InterPro" id="IPR027417">
    <property type="entry name" value="P-loop_NTPase"/>
</dbReference>
<evidence type="ECO:0000256" key="4">
    <source>
        <dbReference type="ARBA" id="ARBA00022840"/>
    </source>
</evidence>
<evidence type="ECO:0000256" key="5">
    <source>
        <dbReference type="ARBA" id="ARBA00022989"/>
    </source>
</evidence>
<feature type="transmembrane region" description="Helical" evidence="7">
    <location>
        <begin position="354"/>
        <end position="379"/>
    </location>
</feature>
<feature type="transmembrane region" description="Helical" evidence="7">
    <location>
        <begin position="1285"/>
        <end position="1305"/>
    </location>
</feature>
<feature type="transmembrane region" description="Helical" evidence="7">
    <location>
        <begin position="323"/>
        <end position="342"/>
    </location>
</feature>
<feature type="transmembrane region" description="Helical" evidence="7">
    <location>
        <begin position="28"/>
        <end position="49"/>
    </location>
</feature>
<evidence type="ECO:0000313" key="9">
    <source>
        <dbReference type="Proteomes" id="UP001652628"/>
    </source>
</evidence>
<dbReference type="PROSITE" id="PS50893">
    <property type="entry name" value="ABC_TRANSPORTER_2"/>
    <property type="match status" value="2"/>
</dbReference>
<sequence length="1695" mass="194500">MTVRDYIRKFILINKKNHKLQLANPLELLVIVLLPPLFIFVSVLMRFFVPVDPRSDKVYSPIDLDRSWMQMVEKLEKARLVADKHNIKGNPFTPHLVIGWAPKSYVVFQSIMSMMQSQIDPMTTVNFDNCEILRNEMIESSLFAGLCFDGSPFTRDQNFEEGTLRTEERVIPILNYTIFLPSELRMMEGDFHKSNWMTLNKDDPFSFLLDRLNQPYDGGFVGYVREGFIRLQKAVTESFLDLISHKSLPAIHLRRFPLTARKQDPLMYILDYGMPILIVFGFLFPTQLFVWQVVSEKQSQVRQFLINMNIGNLIHFLSWYIKGLIYMMISSVIIVVLLKIRWDEDNGVLTQTPWYILVVVMLCYNCASLAFALMVASFFRNALNAVRVLTILWILTYLPIVVLWNNPEGHMHAVRYISYVLPNVVITMVFESLIERESVVHVSWEDHDYKINYDEASITVASSSWIFMVNALIYFAIGLYVDGWRASDRSGKKMKKPSTNTSVQEDPYRDRADSFAQQGQSIGVNSTKIYEVEPSHRRFKLKIKKLCKRFGASDRPALNLFSWNVYENEVTVLMGHNGCGKTTLLKILAGLLEPTRGTVMISTYNIQTERKAASMELGIALGNEMLLGGYTVIDYLRFICRVKGLHNSIEIDGQANYFLNILQIGDLKTKRIRTLTGRDLCLVSICSAFVGNSPIILIDDIHSDLDKRTQTLVWNLINEEKSKRTIILVSNSPPLAENIADRMAIMSNGELKCTGTKPFLKNMYGHGYRLTCVKGKNCNMEELFILMNSYIPNMSIERDIGYKITFVLENRYEDLFPILIEDLENNMQRLGVVSFRIRDTSMEEIFLRFGCEENDLSGGFQSPENAQVLMEEYYVTLAEANEKGLRTGWKLFFLHGRAIFYKRWIAFYKHWIIFLIELFTHVMIMLVSFCSILVYGKNFELQPLTFNLSQLNTVDAFVELFSEEVDVREMHAYYTELLYWYDAHLTLLTKSHRNTYALLTQSDFTSRVNGAQIFGATFDKEIVTAWFNNVPLHTAPYALNVVHNAVARKLIDEEATIDVTLQPLPFQTSINMFPPCNHTFGASLASSIAIVMSFLWPAFVVYLISERGSFMRKQQFLAGARVCSYWMFMFLYDIVFLLIYSVSIVAVLAIYMDPYHDTELYVLLLVTLMLAGIWVILLAYLLSGICRNPCYGYLWLCGINVLGFIMFVQKFHAGDESMGPELGFLTMYTVGVIIVKAFVIYEGKVTCEDPIINFTSVEVFKCKSSPNCCIHLDYTTPGQGIIEELAILFALVIIVGILVFIWEYYSIVGFGRCRRASKKAVQRDRNKENLYPGHMSQDSAVIAEKCQASNLTEEERKQYAAVAVGIVTKNRRVEVLKDLDFSVAKSECLSISGANNSGKSMLLKLLVSEANLKSGQIWIKGYAMHLNRVKCYRMVGYCPQRDNLPAEYTPRELLYIHALIKGHRHRMARELSDSLLRMLGLTPCWNRSVRLCTSGQIRRLYFGYAILGSPDFICVDGVPAGLDPTGKQIVLMMTSTMQAMGSSFLYTTLTGLDSERLCLHTPLLLEGQLWTMESVDSRNENYKGSYQLEVRFKRKINPNVSMSRTTWNLINHFPMSPNKKFSAFMEIKFPEATLKVEREDSMVFQIPLGTTTFAEIFLTLRKDAFEMNVDDYYITRNLRMGFQIFTIDQFHDNNP</sequence>
<feature type="transmembrane region" description="Helical" evidence="7">
    <location>
        <begin position="1125"/>
        <end position="1148"/>
    </location>
</feature>
<evidence type="ECO:0000256" key="7">
    <source>
        <dbReference type="SAM" id="Phobius"/>
    </source>
</evidence>
<feature type="transmembrane region" description="Helical" evidence="7">
    <location>
        <begin position="465"/>
        <end position="486"/>
    </location>
</feature>
<dbReference type="SUPFAM" id="SSF52540">
    <property type="entry name" value="P-loop containing nucleoside triphosphate hydrolases"/>
    <property type="match status" value="2"/>
</dbReference>
<dbReference type="SMART" id="SM00382">
    <property type="entry name" value="AAA"/>
    <property type="match status" value="2"/>
</dbReference>
<evidence type="ECO:0000256" key="1">
    <source>
        <dbReference type="ARBA" id="ARBA00004141"/>
    </source>
</evidence>
<keyword evidence="5 7" id="KW-1133">Transmembrane helix</keyword>
<name>A0AB39ZZK9_DROSZ</name>
<dbReference type="Pfam" id="PF12698">
    <property type="entry name" value="ABC2_membrane_3"/>
    <property type="match status" value="2"/>
</dbReference>
<dbReference type="InterPro" id="IPR056264">
    <property type="entry name" value="R2_ABCA1-4-like"/>
</dbReference>
<feature type="domain" description="ABC transporter" evidence="8">
    <location>
        <begin position="541"/>
        <end position="773"/>
    </location>
</feature>
<dbReference type="GO" id="GO:0005319">
    <property type="term" value="F:lipid transporter activity"/>
    <property type="evidence" value="ECO:0007669"/>
    <property type="project" value="TreeGrafter"/>
</dbReference>
<evidence type="ECO:0000256" key="6">
    <source>
        <dbReference type="ARBA" id="ARBA00023136"/>
    </source>
</evidence>
<dbReference type="InterPro" id="IPR003593">
    <property type="entry name" value="AAA+_ATPase"/>
</dbReference>
<feature type="transmembrane region" description="Helical" evidence="7">
    <location>
        <begin position="1223"/>
        <end position="1241"/>
    </location>
</feature>
<feature type="transmembrane region" description="Helical" evidence="7">
    <location>
        <begin position="265"/>
        <end position="284"/>
    </location>
</feature>
<organism evidence="9 10">
    <name type="scientific">Drosophila suzukii</name>
    <name type="common">Spotted-wing drosophila fruit fly</name>
    <dbReference type="NCBI Taxonomy" id="28584"/>
    <lineage>
        <taxon>Eukaryota</taxon>
        <taxon>Metazoa</taxon>
        <taxon>Ecdysozoa</taxon>
        <taxon>Arthropoda</taxon>
        <taxon>Hexapoda</taxon>
        <taxon>Insecta</taxon>
        <taxon>Pterygota</taxon>
        <taxon>Neoptera</taxon>
        <taxon>Endopterygota</taxon>
        <taxon>Diptera</taxon>
        <taxon>Brachycera</taxon>
        <taxon>Muscomorpha</taxon>
        <taxon>Ephydroidea</taxon>
        <taxon>Drosophilidae</taxon>
        <taxon>Drosophila</taxon>
        <taxon>Sophophora</taxon>
    </lineage>
</organism>
<comment type="subcellular location">
    <subcellularLocation>
        <location evidence="1">Membrane</location>
        <topology evidence="1">Multi-pass membrane protein</topology>
    </subcellularLocation>
</comment>
<protein>
    <submittedName>
        <fullName evidence="10">Phospholipid-transporting ATPase ABCA3</fullName>
    </submittedName>
</protein>
<evidence type="ECO:0000259" key="8">
    <source>
        <dbReference type="PROSITE" id="PS50893"/>
    </source>
</evidence>
<dbReference type="PANTHER" id="PTHR19229:SF250">
    <property type="entry name" value="ABC TRANSPORTER DOMAIN-CONTAINING PROTEIN-RELATED"/>
    <property type="match status" value="1"/>
</dbReference>
<feature type="transmembrane region" description="Helical" evidence="7">
    <location>
        <begin position="911"/>
        <end position="935"/>
    </location>
</feature>
<dbReference type="GeneID" id="108021737"/>
<proteinExistence type="predicted"/>
<keyword evidence="2 7" id="KW-0812">Transmembrane</keyword>
<dbReference type="GO" id="GO:0016887">
    <property type="term" value="F:ATP hydrolysis activity"/>
    <property type="evidence" value="ECO:0007669"/>
    <property type="project" value="InterPro"/>
</dbReference>
<reference evidence="9" key="1">
    <citation type="submission" date="2025-05" db="UniProtKB">
        <authorList>
            <consortium name="RefSeq"/>
        </authorList>
    </citation>
    <scope>NUCLEOTIDE SEQUENCE [LARGE SCALE GENOMIC DNA]</scope>
</reference>
<accession>A0AB39ZZK9</accession>
<dbReference type="PANTHER" id="PTHR19229">
    <property type="entry name" value="ATP-BINDING CASSETTE TRANSPORTER SUBFAMILY A ABCA"/>
    <property type="match status" value="1"/>
</dbReference>
<dbReference type="GO" id="GO:0140359">
    <property type="term" value="F:ABC-type transporter activity"/>
    <property type="evidence" value="ECO:0007669"/>
    <property type="project" value="InterPro"/>
</dbReference>
<dbReference type="InterPro" id="IPR026082">
    <property type="entry name" value="ABCA"/>
</dbReference>
<keyword evidence="3" id="KW-0547">Nucleotide-binding</keyword>
<dbReference type="CDD" id="cd03263">
    <property type="entry name" value="ABC_subfamily_A"/>
    <property type="match status" value="1"/>
</dbReference>
<keyword evidence="9" id="KW-1185">Reference proteome</keyword>
<dbReference type="Proteomes" id="UP001652628">
    <property type="component" value="Chromosome 2L"/>
</dbReference>
<dbReference type="GO" id="GO:0016020">
    <property type="term" value="C:membrane"/>
    <property type="evidence" value="ECO:0007669"/>
    <property type="project" value="UniProtKB-SubCell"/>
</dbReference>
<dbReference type="RefSeq" id="XP_016946065.2">
    <property type="nucleotide sequence ID" value="XM_017090576.3"/>
</dbReference>
<feature type="transmembrane region" description="Helical" evidence="7">
    <location>
        <begin position="385"/>
        <end position="404"/>
    </location>
</feature>
<feature type="transmembrane region" description="Helical" evidence="7">
    <location>
        <begin position="1193"/>
        <end position="1211"/>
    </location>
</feature>
<feature type="transmembrane region" description="Helical" evidence="7">
    <location>
        <begin position="1160"/>
        <end position="1181"/>
    </location>
</feature>
<keyword evidence="4" id="KW-0067">ATP-binding</keyword>
<dbReference type="Pfam" id="PF00005">
    <property type="entry name" value="ABC_tran"/>
    <property type="match status" value="2"/>
</dbReference>
<evidence type="ECO:0000313" key="10">
    <source>
        <dbReference type="RefSeq" id="XP_016946065.2"/>
    </source>
</evidence>
<dbReference type="InterPro" id="IPR003439">
    <property type="entry name" value="ABC_transporter-like_ATP-bd"/>
</dbReference>
<dbReference type="InterPro" id="IPR013525">
    <property type="entry name" value="ABC2_TM"/>
</dbReference>
<dbReference type="Gene3D" id="3.40.50.300">
    <property type="entry name" value="P-loop containing nucleotide triphosphate hydrolases"/>
    <property type="match status" value="2"/>
</dbReference>
<evidence type="ECO:0000256" key="3">
    <source>
        <dbReference type="ARBA" id="ARBA00022741"/>
    </source>
</evidence>
<reference evidence="10" key="2">
    <citation type="submission" date="2025-08" db="UniProtKB">
        <authorList>
            <consortium name="RefSeq"/>
        </authorList>
    </citation>
    <scope>IDENTIFICATION</scope>
</reference>
<gene>
    <name evidence="10" type="primary">LOC108021737</name>
</gene>